<protein>
    <submittedName>
        <fullName evidence="10">Cytochrome P450 monooxygenase-like protein</fullName>
    </submittedName>
</protein>
<dbReference type="GO" id="GO:0016705">
    <property type="term" value="F:oxidoreductase activity, acting on paired donors, with incorporation or reduction of molecular oxygen"/>
    <property type="evidence" value="ECO:0007669"/>
    <property type="project" value="InterPro"/>
</dbReference>
<comment type="similarity">
    <text evidence="3 8">Belongs to the cytochrome P450 family.</text>
</comment>
<evidence type="ECO:0000256" key="7">
    <source>
        <dbReference type="PIRSR" id="PIRSR602403-1"/>
    </source>
</evidence>
<dbReference type="GO" id="GO:0004497">
    <property type="term" value="F:monooxygenase activity"/>
    <property type="evidence" value="ECO:0007669"/>
    <property type="project" value="UniProtKB-KW"/>
</dbReference>
<dbReference type="PANTHER" id="PTHR46206">
    <property type="entry name" value="CYTOCHROME P450"/>
    <property type="match status" value="1"/>
</dbReference>
<keyword evidence="6 7" id="KW-0408">Iron</keyword>
<evidence type="ECO:0000256" key="6">
    <source>
        <dbReference type="ARBA" id="ARBA00023004"/>
    </source>
</evidence>
<evidence type="ECO:0000256" key="5">
    <source>
        <dbReference type="ARBA" id="ARBA00023002"/>
    </source>
</evidence>
<evidence type="ECO:0000256" key="4">
    <source>
        <dbReference type="ARBA" id="ARBA00022723"/>
    </source>
</evidence>
<dbReference type="OrthoDB" id="1844152at2759"/>
<keyword evidence="7 8" id="KW-0349">Heme</keyword>
<proteinExistence type="inferred from homology"/>
<dbReference type="GO" id="GO:0005506">
    <property type="term" value="F:iron ion binding"/>
    <property type="evidence" value="ECO:0007669"/>
    <property type="project" value="InterPro"/>
</dbReference>
<accession>A0A6A7B6W4</accession>
<comment type="pathway">
    <text evidence="2">Mycotoxin biosynthesis.</text>
</comment>
<dbReference type="InterPro" id="IPR017972">
    <property type="entry name" value="Cyt_P450_CS"/>
</dbReference>
<reference evidence="10" key="1">
    <citation type="submission" date="2020-01" db="EMBL/GenBank/DDBJ databases">
        <authorList>
            <consortium name="DOE Joint Genome Institute"/>
            <person name="Haridas S."/>
            <person name="Albert R."/>
            <person name="Binder M."/>
            <person name="Bloem J."/>
            <person name="Labutti K."/>
            <person name="Salamov A."/>
            <person name="Andreopoulos B."/>
            <person name="Baker S.E."/>
            <person name="Barry K."/>
            <person name="Bills G."/>
            <person name="Bluhm B.H."/>
            <person name="Cannon C."/>
            <person name="Castanera R."/>
            <person name="Culley D.E."/>
            <person name="Daum C."/>
            <person name="Ezra D."/>
            <person name="Gonzalez J.B."/>
            <person name="Henrissat B."/>
            <person name="Kuo A."/>
            <person name="Liang C."/>
            <person name="Lipzen A."/>
            <person name="Lutzoni F."/>
            <person name="Magnuson J."/>
            <person name="Mondo S."/>
            <person name="Nolan M."/>
            <person name="Ohm R."/>
            <person name="Pangilinan J."/>
            <person name="Park H.-J."/>
            <person name="Ramirez L."/>
            <person name="Alfaro M."/>
            <person name="Sun H."/>
            <person name="Tritt A."/>
            <person name="Yoshinaga Y."/>
            <person name="Zwiers L.-H."/>
            <person name="Turgeon B.G."/>
            <person name="Goodwin S.B."/>
            <person name="Spatafora J.W."/>
            <person name="Crous P.W."/>
            <person name="Grigoriev I.V."/>
        </authorList>
    </citation>
    <scope>NUCLEOTIDE SEQUENCE</scope>
    <source>
        <strain evidence="10">IPT5</strain>
    </source>
</reference>
<feature type="binding site" description="axial binding residue" evidence="7">
    <location>
        <position position="451"/>
    </location>
    <ligand>
        <name>heme</name>
        <dbReference type="ChEBI" id="CHEBI:30413"/>
    </ligand>
    <ligandPart>
        <name>Fe</name>
        <dbReference type="ChEBI" id="CHEBI:18248"/>
    </ligandPart>
</feature>
<dbReference type="InterPro" id="IPR001128">
    <property type="entry name" value="Cyt_P450"/>
</dbReference>
<keyword evidence="9" id="KW-0812">Transmembrane</keyword>
<keyword evidence="8 10" id="KW-0503">Monooxygenase</keyword>
<dbReference type="InterPro" id="IPR036396">
    <property type="entry name" value="Cyt_P450_sf"/>
</dbReference>
<keyword evidence="5 8" id="KW-0560">Oxidoreductase</keyword>
<evidence type="ECO:0000313" key="10">
    <source>
        <dbReference type="EMBL" id="KAF2851024.1"/>
    </source>
</evidence>
<sequence length="508" mass="57571">MELQTYAGLSLTLQTVAITVLVFALCTYSPKLKVNSQLAKLPSLRGSILNGENQRQAYLTSSRNMYNEGYQKFKKEVYRIVADSGETHVVVPPPLLPELRKLSDDVLSMPKAVNASMVTKYTKISTGSEMSLHSIKADLTPSLPRLNPTICEEVDASLREYMPPCPDWTELKINKILVDIITKVSGRIFVGPDLSENPAYLEAASNYTMDLMKAVNVIKRMRPWLRPLLAHRTNEVRQLREREAQAQNYFKPLIAERVHAKKTDPNWQAPDDMLQWMMNRTTDKITVAEIAKEQLALTFAAIHTTTLTATNIIFTLAVTPEYIEPLREEIRNAMADNNGKITTRTLQQLVRMDSYMKEVTRLYSPGITTFSRRVLKGINLSNGQYIPPGVIVETPLQAIFKDPAYYPDSDVFDGFRHYKLRSGGTASDHARNQFVTTNETNLGFGYGRHACPGRFFATNEIKMILSRLILEYDIKMPDGSLNRHKQIELGRSTTPDSRKSLMFKRVEV</sequence>
<dbReference type="SUPFAM" id="SSF48264">
    <property type="entry name" value="Cytochrome P450"/>
    <property type="match status" value="1"/>
</dbReference>
<dbReference type="Proteomes" id="UP000799423">
    <property type="component" value="Unassembled WGS sequence"/>
</dbReference>
<dbReference type="PRINTS" id="PR00465">
    <property type="entry name" value="EP450IV"/>
</dbReference>
<evidence type="ECO:0000256" key="8">
    <source>
        <dbReference type="RuleBase" id="RU000461"/>
    </source>
</evidence>
<keyword evidence="9" id="KW-0472">Membrane</keyword>
<name>A0A6A7B6W4_9PLEO</name>
<keyword evidence="9" id="KW-1133">Transmembrane helix</keyword>
<dbReference type="EMBL" id="MU006304">
    <property type="protein sequence ID" value="KAF2851024.1"/>
    <property type="molecule type" value="Genomic_DNA"/>
</dbReference>
<dbReference type="PROSITE" id="PS00086">
    <property type="entry name" value="CYTOCHROME_P450"/>
    <property type="match status" value="1"/>
</dbReference>
<dbReference type="Pfam" id="PF00067">
    <property type="entry name" value="p450"/>
    <property type="match status" value="1"/>
</dbReference>
<dbReference type="GO" id="GO:0020037">
    <property type="term" value="F:heme binding"/>
    <property type="evidence" value="ECO:0007669"/>
    <property type="project" value="InterPro"/>
</dbReference>
<dbReference type="CDD" id="cd11041">
    <property type="entry name" value="CYP503A1-like"/>
    <property type="match status" value="1"/>
</dbReference>
<gene>
    <name evidence="10" type="ORF">T440DRAFT_396055</name>
</gene>
<feature type="transmembrane region" description="Helical" evidence="9">
    <location>
        <begin position="6"/>
        <end position="28"/>
    </location>
</feature>
<evidence type="ECO:0000256" key="9">
    <source>
        <dbReference type="SAM" id="Phobius"/>
    </source>
</evidence>
<dbReference type="PANTHER" id="PTHR46206:SF7">
    <property type="entry name" value="P450, PUTATIVE (EUROFUNG)-RELATED"/>
    <property type="match status" value="1"/>
</dbReference>
<dbReference type="Gene3D" id="1.10.630.10">
    <property type="entry name" value="Cytochrome P450"/>
    <property type="match status" value="1"/>
</dbReference>
<keyword evidence="4 7" id="KW-0479">Metal-binding</keyword>
<organism evidence="10 11">
    <name type="scientific">Plenodomus tracheiphilus IPT5</name>
    <dbReference type="NCBI Taxonomy" id="1408161"/>
    <lineage>
        <taxon>Eukaryota</taxon>
        <taxon>Fungi</taxon>
        <taxon>Dikarya</taxon>
        <taxon>Ascomycota</taxon>
        <taxon>Pezizomycotina</taxon>
        <taxon>Dothideomycetes</taxon>
        <taxon>Pleosporomycetidae</taxon>
        <taxon>Pleosporales</taxon>
        <taxon>Pleosporineae</taxon>
        <taxon>Leptosphaeriaceae</taxon>
        <taxon>Plenodomus</taxon>
    </lineage>
</organism>
<evidence type="ECO:0000256" key="2">
    <source>
        <dbReference type="ARBA" id="ARBA00004685"/>
    </source>
</evidence>
<comment type="cofactor">
    <cofactor evidence="1 7">
        <name>heme</name>
        <dbReference type="ChEBI" id="CHEBI:30413"/>
    </cofactor>
</comment>
<evidence type="ECO:0000256" key="3">
    <source>
        <dbReference type="ARBA" id="ARBA00010617"/>
    </source>
</evidence>
<evidence type="ECO:0000313" key="11">
    <source>
        <dbReference type="Proteomes" id="UP000799423"/>
    </source>
</evidence>
<dbReference type="AlphaFoldDB" id="A0A6A7B6W4"/>
<evidence type="ECO:0000256" key="1">
    <source>
        <dbReference type="ARBA" id="ARBA00001971"/>
    </source>
</evidence>
<dbReference type="InterPro" id="IPR002403">
    <property type="entry name" value="Cyt_P450_E_grp-IV"/>
</dbReference>
<keyword evidence="11" id="KW-1185">Reference proteome</keyword>